<dbReference type="AlphaFoldDB" id="A0A6J4V7R1"/>
<gene>
    <name evidence="1" type="ORF">AVDCRST_MAG19-2652</name>
</gene>
<accession>A0A6J4V7R1</accession>
<reference evidence="1" key="1">
    <citation type="submission" date="2020-02" db="EMBL/GenBank/DDBJ databases">
        <authorList>
            <person name="Meier V. D."/>
        </authorList>
    </citation>
    <scope>NUCLEOTIDE SEQUENCE</scope>
    <source>
        <strain evidence="1">AVDCRST_MAG19</strain>
    </source>
</reference>
<proteinExistence type="predicted"/>
<name>A0A6J4V7R1_9BACT</name>
<sequence>GRARFCPGRVRPLADAGRRTVARNSRRAAFHRLCPPAAGSLAHRCRARSI</sequence>
<dbReference type="EMBL" id="CADCWL010000132">
    <property type="protein sequence ID" value="CAA9569733.1"/>
    <property type="molecule type" value="Genomic_DNA"/>
</dbReference>
<feature type="non-terminal residue" evidence="1">
    <location>
        <position position="50"/>
    </location>
</feature>
<protein>
    <submittedName>
        <fullName evidence="1">Uncharacterized protein</fullName>
    </submittedName>
</protein>
<feature type="non-terminal residue" evidence="1">
    <location>
        <position position="1"/>
    </location>
</feature>
<evidence type="ECO:0000313" key="1">
    <source>
        <dbReference type="EMBL" id="CAA9569733.1"/>
    </source>
</evidence>
<organism evidence="1">
    <name type="scientific">uncultured Thermomicrobiales bacterium</name>
    <dbReference type="NCBI Taxonomy" id="1645740"/>
    <lineage>
        <taxon>Bacteria</taxon>
        <taxon>Pseudomonadati</taxon>
        <taxon>Thermomicrobiota</taxon>
        <taxon>Thermomicrobia</taxon>
        <taxon>Thermomicrobiales</taxon>
        <taxon>environmental samples</taxon>
    </lineage>
</organism>